<name>A0ABW9P9P9_9LACO</name>
<protein>
    <recommendedName>
        <fullName evidence="3">BIG2 domain-containing protein</fullName>
    </recommendedName>
</protein>
<proteinExistence type="predicted"/>
<keyword evidence="2" id="KW-1185">Reference proteome</keyword>
<evidence type="ECO:0000313" key="1">
    <source>
        <dbReference type="EMBL" id="MQS45950.1"/>
    </source>
</evidence>
<dbReference type="Proteomes" id="UP000436655">
    <property type="component" value="Unassembled WGS sequence"/>
</dbReference>
<gene>
    <name evidence="1" type="ORF">FHL03_10680</name>
</gene>
<organism evidence="1 2">
    <name type="scientific">Companilactobacillus mishanensis</name>
    <dbReference type="NCBI Taxonomy" id="2486008"/>
    <lineage>
        <taxon>Bacteria</taxon>
        <taxon>Bacillati</taxon>
        <taxon>Bacillota</taxon>
        <taxon>Bacilli</taxon>
        <taxon>Lactobacillales</taxon>
        <taxon>Lactobacillaceae</taxon>
        <taxon>Companilactobacillus</taxon>
    </lineage>
</organism>
<reference evidence="1 2" key="1">
    <citation type="journal article" date="2019" name="Syst. Appl. Microbiol.">
        <title>Polyphasic characterization of two novel Lactobacillus spp. isolated from blown salami packages: Description of Lactobacillus halodurans sp. nov. and Lactobacillus salsicarnum sp. nov.</title>
        <authorList>
            <person name="Schuster J.A."/>
            <person name="Klingl A."/>
            <person name="Vogel R.F."/>
            <person name="Ehrmann M.A."/>
        </authorList>
    </citation>
    <scope>NUCLEOTIDE SEQUENCE [LARGE SCALE GENOMIC DNA]</scope>
    <source>
        <strain evidence="1 2">TMW 1.2098</strain>
    </source>
</reference>
<sequence length="635" mass="68027">MRGKKLRFLMVALFAVLLIFGFSGNHDNASNVDVHAATSIPGKGSPSLPPIGLFGIYMNDGFSLQPESQYTFKDNPKTLTTATAHSVLSNLNVLGHDHFQWYQSTDQGKTWTTVDNDGTSATLEVTPKTVGVVYYQQSFKYYLTFIGSLAVPTYYSNVVSVTTLPDPVEATKLDVTTDTDYLYNNQPVAATTHAHGTPTPANSTGNITWALDETDADLATIDKTTGEITANNDNKSGTITVTGTMHNNNATTVKGSAKVKIGGGLDDQTVDEGKTATFDIQGDFGATPDSITWHKVDASGNDTVISDAANKKSYTTPATSANDDKSKFYAVVEATVDGHSNTITTNKATLNVNINKTPDVSINSKIQDMTDNTGNTEQAATNIQDGDDVKITGKITDANKNSKLSTGNIMIQVPDNIKNTYLYVDGVSQQYSVGQMNGVSYIIAPGLNFSANKTHNYEFDFTSTEKSNTSFHSLTQVQGYDSSGADLGIFNGNELKMIFTDGSVQLEANDVDFGTLTYENVGKSVDGIVKNNDNLLNVTDNRRDKSARSITLKQDTLFMNGTKKLKAILSFNDGSGNTPTPITEEATTVASSSDDAAIPSVGSKNGQGLELMLSNQAIQTGTYTSTLNWTITDAP</sequence>
<evidence type="ECO:0008006" key="3">
    <source>
        <dbReference type="Google" id="ProtNLM"/>
    </source>
</evidence>
<evidence type="ECO:0000313" key="2">
    <source>
        <dbReference type="Proteomes" id="UP000436655"/>
    </source>
</evidence>
<dbReference type="RefSeq" id="WP_125703631.1">
    <property type="nucleotide sequence ID" value="NZ_JBHTOO010000029.1"/>
</dbReference>
<dbReference type="EMBL" id="VDFN01000013">
    <property type="protein sequence ID" value="MQS45950.1"/>
    <property type="molecule type" value="Genomic_DNA"/>
</dbReference>
<accession>A0ABW9P9P9</accession>
<comment type="caution">
    <text evidence="1">The sequence shown here is derived from an EMBL/GenBank/DDBJ whole genome shotgun (WGS) entry which is preliminary data.</text>
</comment>